<protein>
    <submittedName>
        <fullName evidence="1">Putative DNA helicase</fullName>
        <ecNumber evidence="1">3.6.4.12</ecNumber>
    </submittedName>
</protein>
<keyword evidence="1" id="KW-0067">ATP-binding</keyword>
<dbReference type="GO" id="GO:0016787">
    <property type="term" value="F:hydrolase activity"/>
    <property type="evidence" value="ECO:0007669"/>
    <property type="project" value="UniProtKB-KW"/>
</dbReference>
<organism evidence="1 2">
    <name type="scientific">Rosa chinensis</name>
    <name type="common">China rose</name>
    <dbReference type="NCBI Taxonomy" id="74649"/>
    <lineage>
        <taxon>Eukaryota</taxon>
        <taxon>Viridiplantae</taxon>
        <taxon>Streptophyta</taxon>
        <taxon>Embryophyta</taxon>
        <taxon>Tracheophyta</taxon>
        <taxon>Spermatophyta</taxon>
        <taxon>Magnoliopsida</taxon>
        <taxon>eudicotyledons</taxon>
        <taxon>Gunneridae</taxon>
        <taxon>Pentapetalae</taxon>
        <taxon>rosids</taxon>
        <taxon>fabids</taxon>
        <taxon>Rosales</taxon>
        <taxon>Rosaceae</taxon>
        <taxon>Rosoideae</taxon>
        <taxon>Rosoideae incertae sedis</taxon>
        <taxon>Rosa</taxon>
    </lineage>
</organism>
<proteinExistence type="predicted"/>
<keyword evidence="2" id="KW-1185">Reference proteome</keyword>
<name>A0A2P6P8A3_ROSCH</name>
<evidence type="ECO:0000313" key="2">
    <source>
        <dbReference type="Proteomes" id="UP000238479"/>
    </source>
</evidence>
<reference evidence="1 2" key="1">
    <citation type="journal article" date="2018" name="Nat. Genet.">
        <title>The Rosa genome provides new insights in the design of modern roses.</title>
        <authorList>
            <person name="Bendahmane M."/>
        </authorList>
    </citation>
    <scope>NUCLEOTIDE SEQUENCE [LARGE SCALE GENOMIC DNA]</scope>
    <source>
        <strain evidence="2">cv. Old Blush</strain>
    </source>
</reference>
<dbReference type="GO" id="GO:0003678">
    <property type="term" value="F:DNA helicase activity"/>
    <property type="evidence" value="ECO:0007669"/>
    <property type="project" value="UniProtKB-EC"/>
</dbReference>
<comment type="caution">
    <text evidence="1">The sequence shown here is derived from an EMBL/GenBank/DDBJ whole genome shotgun (WGS) entry which is preliminary data.</text>
</comment>
<gene>
    <name evidence="1" type="ORF">RchiOBHm_Chr7g0202831</name>
</gene>
<sequence length="120" mass="13803">MVFWGGYWDISGFERKSWTNTENCKIIIQGILLSFTPLKTYIDCLHIKKSNKSRMLAEAQREVENSLGGNSEEILFYEKRVHTFLVPRIDEKPFVSAGLGISSEMLPKESLSDQAWNTKQ</sequence>
<dbReference type="Gramene" id="PRQ18155">
    <property type="protein sequence ID" value="PRQ18155"/>
    <property type="gene ID" value="RchiOBHm_Chr7g0202831"/>
</dbReference>
<accession>A0A2P6P8A3</accession>
<dbReference type="Proteomes" id="UP000238479">
    <property type="component" value="Chromosome 7"/>
</dbReference>
<keyword evidence="1" id="KW-0347">Helicase</keyword>
<dbReference type="EMBL" id="PDCK01000045">
    <property type="protein sequence ID" value="PRQ18155.1"/>
    <property type="molecule type" value="Genomic_DNA"/>
</dbReference>
<keyword evidence="1" id="KW-0547">Nucleotide-binding</keyword>
<evidence type="ECO:0000313" key="1">
    <source>
        <dbReference type="EMBL" id="PRQ18155.1"/>
    </source>
</evidence>
<keyword evidence="1" id="KW-0378">Hydrolase</keyword>
<dbReference type="EC" id="3.6.4.12" evidence="1"/>
<dbReference type="AlphaFoldDB" id="A0A2P6P8A3"/>